<feature type="region of interest" description="Disordered" evidence="1">
    <location>
        <begin position="204"/>
        <end position="223"/>
    </location>
</feature>
<reference evidence="2" key="1">
    <citation type="submission" date="2022-11" db="EMBL/GenBank/DDBJ databases">
        <authorList>
            <person name="Petersen C."/>
        </authorList>
    </citation>
    <scope>NUCLEOTIDE SEQUENCE</scope>
    <source>
        <strain evidence="2">IBT 21917</strain>
    </source>
</reference>
<dbReference type="Proteomes" id="UP001146351">
    <property type="component" value="Unassembled WGS sequence"/>
</dbReference>
<evidence type="ECO:0008006" key="4">
    <source>
        <dbReference type="Google" id="ProtNLM"/>
    </source>
</evidence>
<gene>
    <name evidence="2" type="ORF">N7492_009033</name>
</gene>
<dbReference type="EMBL" id="JAPQKO010000006">
    <property type="protein sequence ID" value="KAJ5156230.1"/>
    <property type="molecule type" value="Genomic_DNA"/>
</dbReference>
<evidence type="ECO:0000313" key="2">
    <source>
        <dbReference type="EMBL" id="KAJ5156230.1"/>
    </source>
</evidence>
<organism evidence="2 3">
    <name type="scientific">Penicillium capsulatum</name>
    <dbReference type="NCBI Taxonomy" id="69766"/>
    <lineage>
        <taxon>Eukaryota</taxon>
        <taxon>Fungi</taxon>
        <taxon>Dikarya</taxon>
        <taxon>Ascomycota</taxon>
        <taxon>Pezizomycotina</taxon>
        <taxon>Eurotiomycetes</taxon>
        <taxon>Eurotiomycetidae</taxon>
        <taxon>Eurotiales</taxon>
        <taxon>Aspergillaceae</taxon>
        <taxon>Penicillium</taxon>
    </lineage>
</organism>
<dbReference type="InterPro" id="IPR019268">
    <property type="entry name" value="DUF2278"/>
</dbReference>
<comment type="caution">
    <text evidence="2">The sequence shown here is derived from an EMBL/GenBank/DDBJ whole genome shotgun (WGS) entry which is preliminary data.</text>
</comment>
<dbReference type="Pfam" id="PF10042">
    <property type="entry name" value="DUF2278"/>
    <property type="match status" value="1"/>
</dbReference>
<dbReference type="AlphaFoldDB" id="A0A9W9HTV8"/>
<sequence length="223" mass="24842">MPVNDYGVWVAKPTDFTAEDAKIDPKSPHIYLHFEDASHGGKSLRAAINVKSIGKESRLVFWLERNFLHQFTQQLEQLDPGFHPLNGDKYIDTSFGSIQGLDYIRTQGLVHIESGRVLPHDVPGPDNDILDQLVPLLKNVLEENATLYLFGASFGTGIHDIHMNQGSLPQFDNGAWKDGALFFRFEDHWEAVFLAFASQRVPTNDETGLPGKGSQSLADILGQ</sequence>
<reference evidence="2" key="2">
    <citation type="journal article" date="2023" name="IMA Fungus">
        <title>Comparative genomic study of the Penicillium genus elucidates a diverse pangenome and 15 lateral gene transfer events.</title>
        <authorList>
            <person name="Petersen C."/>
            <person name="Sorensen T."/>
            <person name="Nielsen M.R."/>
            <person name="Sondergaard T.E."/>
            <person name="Sorensen J.L."/>
            <person name="Fitzpatrick D.A."/>
            <person name="Frisvad J.C."/>
            <person name="Nielsen K.L."/>
        </authorList>
    </citation>
    <scope>NUCLEOTIDE SEQUENCE</scope>
    <source>
        <strain evidence="2">IBT 21917</strain>
    </source>
</reference>
<dbReference type="OrthoDB" id="2580841at2759"/>
<proteinExistence type="predicted"/>
<evidence type="ECO:0000313" key="3">
    <source>
        <dbReference type="Proteomes" id="UP001146351"/>
    </source>
</evidence>
<protein>
    <recommendedName>
        <fullName evidence="4">DUF2278 domain-containing protein</fullName>
    </recommendedName>
</protein>
<name>A0A9W9HTV8_9EURO</name>
<keyword evidence="3" id="KW-1185">Reference proteome</keyword>
<accession>A0A9W9HTV8</accession>
<evidence type="ECO:0000256" key="1">
    <source>
        <dbReference type="SAM" id="MobiDB-lite"/>
    </source>
</evidence>